<feature type="transmembrane region" description="Helical" evidence="1">
    <location>
        <begin position="28"/>
        <end position="51"/>
    </location>
</feature>
<accession>A0ABR7HWT4</accession>
<organism evidence="2 3">
    <name type="scientific">Pseudoflavonifractor hominis</name>
    <dbReference type="NCBI Taxonomy" id="2763059"/>
    <lineage>
        <taxon>Bacteria</taxon>
        <taxon>Bacillati</taxon>
        <taxon>Bacillota</taxon>
        <taxon>Clostridia</taxon>
        <taxon>Eubacteriales</taxon>
        <taxon>Oscillospiraceae</taxon>
        <taxon>Pseudoflavonifractor</taxon>
    </lineage>
</organism>
<dbReference type="RefSeq" id="WP_186964360.1">
    <property type="nucleotide sequence ID" value="NZ_JACOPR010000013.1"/>
</dbReference>
<keyword evidence="1" id="KW-0812">Transmembrane</keyword>
<dbReference type="Pfam" id="PF06161">
    <property type="entry name" value="DUF975"/>
    <property type="match status" value="1"/>
</dbReference>
<sequence length="278" mass="31175">MNFDRIRIKAEARACLSGANPHPMLVTLIYLLLTSGVSMGGNYVIFLLATGSPLRAIEGLLLGGQYLSEELLTGAFLLPFLFFTIVMALFSAVLSAGYMAYAMHLARGQEGGFQSLFNIFSMAGKVLLTDIWQTLCMLPWLLLGTGIYWVLGLVLMGMGSLGIFLFLVPGMIGFLVYCFWVMLRYSLTYFFLLDEPESGAREAVRNSVTYMKGWKWELFKLELSFLGWQLLSVLTLGILGLWVTPYYMASMANFYDFVTGRFPRPPKQEALDPPLTFE</sequence>
<dbReference type="InterPro" id="IPR010380">
    <property type="entry name" value="DUF975"/>
</dbReference>
<dbReference type="EMBL" id="JACOPR010000013">
    <property type="protein sequence ID" value="MBC5731982.1"/>
    <property type="molecule type" value="Genomic_DNA"/>
</dbReference>
<dbReference type="PANTHER" id="PTHR40076">
    <property type="entry name" value="MEMBRANE PROTEIN-RELATED"/>
    <property type="match status" value="1"/>
</dbReference>
<feature type="transmembrane region" description="Helical" evidence="1">
    <location>
        <begin position="138"/>
        <end position="156"/>
    </location>
</feature>
<evidence type="ECO:0000256" key="1">
    <source>
        <dbReference type="SAM" id="Phobius"/>
    </source>
</evidence>
<evidence type="ECO:0000313" key="2">
    <source>
        <dbReference type="EMBL" id="MBC5731982.1"/>
    </source>
</evidence>
<name>A0ABR7HWT4_9FIRM</name>
<keyword evidence="1" id="KW-1133">Transmembrane helix</keyword>
<dbReference type="Proteomes" id="UP000660021">
    <property type="component" value="Unassembled WGS sequence"/>
</dbReference>
<feature type="transmembrane region" description="Helical" evidence="1">
    <location>
        <begin position="225"/>
        <end position="244"/>
    </location>
</feature>
<dbReference type="PANTHER" id="PTHR40076:SF1">
    <property type="entry name" value="MEMBRANE PROTEIN"/>
    <property type="match status" value="1"/>
</dbReference>
<protein>
    <submittedName>
        <fullName evidence="2">DUF975 family protein</fullName>
    </submittedName>
</protein>
<keyword evidence="3" id="KW-1185">Reference proteome</keyword>
<keyword evidence="1" id="KW-0472">Membrane</keyword>
<comment type="caution">
    <text evidence="2">The sequence shown here is derived from an EMBL/GenBank/DDBJ whole genome shotgun (WGS) entry which is preliminary data.</text>
</comment>
<feature type="transmembrane region" description="Helical" evidence="1">
    <location>
        <begin position="71"/>
        <end position="101"/>
    </location>
</feature>
<proteinExistence type="predicted"/>
<feature type="transmembrane region" description="Helical" evidence="1">
    <location>
        <begin position="163"/>
        <end position="183"/>
    </location>
</feature>
<reference evidence="2 3" key="1">
    <citation type="submission" date="2020-08" db="EMBL/GenBank/DDBJ databases">
        <title>Genome public.</title>
        <authorList>
            <person name="Liu C."/>
            <person name="Sun Q."/>
        </authorList>
    </citation>
    <scope>NUCLEOTIDE SEQUENCE [LARGE SCALE GENOMIC DNA]</scope>
    <source>
        <strain evidence="2 3">New-38</strain>
    </source>
</reference>
<evidence type="ECO:0000313" key="3">
    <source>
        <dbReference type="Proteomes" id="UP000660021"/>
    </source>
</evidence>
<gene>
    <name evidence="2" type="ORF">H8S34_14260</name>
</gene>